<evidence type="ECO:0000256" key="2">
    <source>
        <dbReference type="ARBA" id="ARBA00023125"/>
    </source>
</evidence>
<keyword evidence="2" id="KW-0238">DNA-binding</keyword>
<comment type="caution">
    <text evidence="6">The sequence shown here is derived from an EMBL/GenBank/DDBJ whole genome shotgun (WGS) entry which is preliminary data.</text>
</comment>
<evidence type="ECO:0000313" key="7">
    <source>
        <dbReference type="Proteomes" id="UP000285970"/>
    </source>
</evidence>
<dbReference type="EMBL" id="RBZY01000028">
    <property type="protein sequence ID" value="RWR18671.1"/>
    <property type="molecule type" value="Genomic_DNA"/>
</dbReference>
<evidence type="ECO:0000256" key="4">
    <source>
        <dbReference type="PIRSR" id="PIRSR606118-50"/>
    </source>
</evidence>
<dbReference type="InterPro" id="IPR050639">
    <property type="entry name" value="SSR_resolvase"/>
</dbReference>
<evidence type="ECO:0000259" key="5">
    <source>
        <dbReference type="PROSITE" id="PS51736"/>
    </source>
</evidence>
<feature type="active site" description="O-(5'-phospho-DNA)-serine intermediate" evidence="4">
    <location>
        <position position="11"/>
    </location>
</feature>
<evidence type="ECO:0000256" key="3">
    <source>
        <dbReference type="ARBA" id="ARBA00023172"/>
    </source>
</evidence>
<name>A0A3S3MXX8_9MICO</name>
<dbReference type="InterPro" id="IPR006119">
    <property type="entry name" value="Resolv_N"/>
</dbReference>
<evidence type="ECO:0000313" key="6">
    <source>
        <dbReference type="EMBL" id="RWR18671.1"/>
    </source>
</evidence>
<reference evidence="6 7" key="1">
    <citation type="journal article" date="2018" name="Front. Microbiol.">
        <title>Novel Insights Into Bacterial Dimethylsulfoniopropionate Catabolism in the East China Sea.</title>
        <authorList>
            <person name="Liu J."/>
            <person name="Liu J."/>
            <person name="Zhang S.H."/>
            <person name="Liang J."/>
            <person name="Lin H."/>
            <person name="Song D."/>
            <person name="Yang G.P."/>
            <person name="Todd J.D."/>
            <person name="Zhang X.H."/>
        </authorList>
    </citation>
    <scope>NUCLEOTIDE SEQUENCE [LARGE SCALE GENOMIC DNA]</scope>
    <source>
        <strain evidence="6 7">ZYFD042</strain>
    </source>
</reference>
<dbReference type="GO" id="GO:0003677">
    <property type="term" value="F:DNA binding"/>
    <property type="evidence" value="ECO:0007669"/>
    <property type="project" value="UniProtKB-KW"/>
</dbReference>
<proteinExistence type="predicted"/>
<keyword evidence="1" id="KW-0229">DNA integration</keyword>
<dbReference type="PANTHER" id="PTHR30461:SF2">
    <property type="entry name" value="SERINE RECOMBINASE PINE-RELATED"/>
    <property type="match status" value="1"/>
</dbReference>
<dbReference type="RefSeq" id="WP_128217833.1">
    <property type="nucleotide sequence ID" value="NZ_RBZY01000028.1"/>
</dbReference>
<dbReference type="Proteomes" id="UP000285970">
    <property type="component" value="Unassembled WGS sequence"/>
</dbReference>
<dbReference type="AlphaFoldDB" id="A0A3S3MXX8"/>
<dbReference type="GO" id="GO:0000150">
    <property type="term" value="F:DNA strand exchange activity"/>
    <property type="evidence" value="ECO:0007669"/>
    <property type="project" value="InterPro"/>
</dbReference>
<dbReference type="CDD" id="cd03768">
    <property type="entry name" value="SR_ResInv"/>
    <property type="match status" value="1"/>
</dbReference>
<dbReference type="Pfam" id="PF00239">
    <property type="entry name" value="Resolvase"/>
    <property type="match status" value="1"/>
</dbReference>
<dbReference type="PROSITE" id="PS00398">
    <property type="entry name" value="RECOMBINASES_2"/>
    <property type="match status" value="1"/>
</dbReference>
<dbReference type="PROSITE" id="PS51736">
    <property type="entry name" value="RECOMBINASES_3"/>
    <property type="match status" value="1"/>
</dbReference>
<dbReference type="GO" id="GO:0015074">
    <property type="term" value="P:DNA integration"/>
    <property type="evidence" value="ECO:0007669"/>
    <property type="project" value="UniProtKB-KW"/>
</dbReference>
<keyword evidence="3" id="KW-0233">DNA recombination</keyword>
<dbReference type="SMART" id="SM00857">
    <property type="entry name" value="Resolvase"/>
    <property type="match status" value="1"/>
</dbReference>
<dbReference type="OrthoDB" id="128993at2"/>
<accession>A0A3S3MXX8</accession>
<dbReference type="SUPFAM" id="SSF53041">
    <property type="entry name" value="Resolvase-like"/>
    <property type="match status" value="1"/>
</dbReference>
<organism evidence="6 7">
    <name type="scientific">Microbacterium enclense</name>
    <dbReference type="NCBI Taxonomy" id="993073"/>
    <lineage>
        <taxon>Bacteria</taxon>
        <taxon>Bacillati</taxon>
        <taxon>Actinomycetota</taxon>
        <taxon>Actinomycetes</taxon>
        <taxon>Micrococcales</taxon>
        <taxon>Microbacteriaceae</taxon>
        <taxon>Microbacterium</taxon>
    </lineage>
</organism>
<dbReference type="InterPro" id="IPR006118">
    <property type="entry name" value="Recombinase_CS"/>
</dbReference>
<dbReference type="InterPro" id="IPR036162">
    <property type="entry name" value="Resolvase-like_N_sf"/>
</dbReference>
<feature type="domain" description="Resolvase/invertase-type recombinase catalytic" evidence="5">
    <location>
        <begin position="3"/>
        <end position="138"/>
    </location>
</feature>
<gene>
    <name evidence="6" type="ORF">D8Y23_09130</name>
</gene>
<dbReference type="Gene3D" id="3.40.50.1390">
    <property type="entry name" value="Resolvase, N-terminal catalytic domain"/>
    <property type="match status" value="1"/>
</dbReference>
<dbReference type="PANTHER" id="PTHR30461">
    <property type="entry name" value="DNA-INVERTASE FROM LAMBDOID PROPHAGE"/>
    <property type="match status" value="1"/>
</dbReference>
<sequence>MTNVIGYARVSRREQNPDAQEAELRAAGATRVFVDHGESSRIAARPQWVACLDYLREGDTLLVRRLDRLGGSERIILDTLNELRERGIDIRSLTEPQIDTTTPMGRALFGIVAVFAELRVDTIRENTQRGMDHARAQGKAIGRPSKLSADQLTQLRRMRDDEGLSFAHIGRVLGVDKSTASRAYADLSRPVGAQEPAASR</sequence>
<protein>
    <submittedName>
        <fullName evidence="6">Recombinase family protein</fullName>
    </submittedName>
</protein>
<evidence type="ECO:0000256" key="1">
    <source>
        <dbReference type="ARBA" id="ARBA00022908"/>
    </source>
</evidence>